<gene>
    <name evidence="3" type="ORF">SAMN04244553_0834</name>
</gene>
<dbReference type="InterPro" id="IPR052389">
    <property type="entry name" value="Sec_Metab_Biosynth-Assoc"/>
</dbReference>
<dbReference type="AlphaFoldDB" id="A0A285KW17"/>
<dbReference type="Gene3D" id="2.40.160.210">
    <property type="entry name" value="Acyl-CoA thioesterase, double hotdog domain"/>
    <property type="match status" value="1"/>
</dbReference>
<reference evidence="3 4" key="1">
    <citation type="submission" date="2017-09" db="EMBL/GenBank/DDBJ databases">
        <authorList>
            <person name="Ehlers B."/>
            <person name="Leendertz F.H."/>
        </authorList>
    </citation>
    <scope>NUCLEOTIDE SEQUENCE [LARGE SCALE GENOMIC DNA]</scope>
    <source>
        <strain evidence="3 4">DSM 45537</strain>
    </source>
</reference>
<sequence length="272" mass="28544">MVRFMKQLTDRSPAEEFALGATGPGSWQARVDRTWRGWTGPHGGVIAALLVEVARRAGGDELPVRAVDLRFLGRPVDGVFTFSATVRPLGRSTAIVDVVARQESGEVAAASITLGRTAPSSVPDRTERPAPEVAASDACAAFRLPPEIVPVGAHFEIRPAAGPLPLTGAAQAWMCAWIAMNPPMIIDAATLAILADALPPGIFPTLSAPIAVPTVAFSMHLHTDFASPAGQPVLVRAANTGTGGGWSVDDIDIWDPTGRLLVSARQTRRVLG</sequence>
<dbReference type="Pfam" id="PF13622">
    <property type="entry name" value="4HBT_3"/>
    <property type="match status" value="1"/>
</dbReference>
<accession>A0A285KW17</accession>
<dbReference type="InterPro" id="IPR049450">
    <property type="entry name" value="ACOT8-like_C"/>
</dbReference>
<dbReference type="PANTHER" id="PTHR38110">
    <property type="entry name" value="CHROMOSOME 23, WHOLE GENOME SHOTGUN SEQUENCE"/>
    <property type="match status" value="1"/>
</dbReference>
<feature type="domain" description="Acyl-CoA thioesterase-like N-terminal HotDog" evidence="1">
    <location>
        <begin position="34"/>
        <end position="114"/>
    </location>
</feature>
<evidence type="ECO:0000259" key="2">
    <source>
        <dbReference type="Pfam" id="PF20789"/>
    </source>
</evidence>
<dbReference type="InterPro" id="IPR042171">
    <property type="entry name" value="Acyl-CoA_hotdog"/>
</dbReference>
<dbReference type="Proteomes" id="UP000219565">
    <property type="component" value="Unassembled WGS sequence"/>
</dbReference>
<dbReference type="EMBL" id="OBEG01000001">
    <property type="protein sequence ID" value="SNY76829.1"/>
    <property type="molecule type" value="Genomic_DNA"/>
</dbReference>
<dbReference type="SUPFAM" id="SSF54637">
    <property type="entry name" value="Thioesterase/thiol ester dehydrase-isomerase"/>
    <property type="match status" value="2"/>
</dbReference>
<dbReference type="InterPro" id="IPR049449">
    <property type="entry name" value="TesB_ACOT8-like_N"/>
</dbReference>
<evidence type="ECO:0000313" key="3">
    <source>
        <dbReference type="EMBL" id="SNY76829.1"/>
    </source>
</evidence>
<dbReference type="PANTHER" id="PTHR38110:SF1">
    <property type="entry name" value="THIOESTERASE DOMAIN-CONTAINING PROTEIN"/>
    <property type="match status" value="1"/>
</dbReference>
<organism evidence="3 4">
    <name type="scientific">Nocardia amikacinitolerans</name>
    <dbReference type="NCBI Taxonomy" id="756689"/>
    <lineage>
        <taxon>Bacteria</taxon>
        <taxon>Bacillati</taxon>
        <taxon>Actinomycetota</taxon>
        <taxon>Actinomycetes</taxon>
        <taxon>Mycobacteriales</taxon>
        <taxon>Nocardiaceae</taxon>
        <taxon>Nocardia</taxon>
    </lineage>
</organism>
<dbReference type="Pfam" id="PF20789">
    <property type="entry name" value="4HBT_3C"/>
    <property type="match status" value="1"/>
</dbReference>
<protein>
    <submittedName>
        <fullName evidence="3">Thioesterase-like superfamily protein</fullName>
    </submittedName>
</protein>
<dbReference type="STRING" id="1379680.GCA_001612615_00178"/>
<proteinExistence type="predicted"/>
<dbReference type="InterPro" id="IPR029069">
    <property type="entry name" value="HotDog_dom_sf"/>
</dbReference>
<name>A0A285KW17_9NOCA</name>
<keyword evidence="4" id="KW-1185">Reference proteome</keyword>
<evidence type="ECO:0000313" key="4">
    <source>
        <dbReference type="Proteomes" id="UP000219565"/>
    </source>
</evidence>
<feature type="domain" description="Acyl-CoA thioesterase-like C-terminal" evidence="2">
    <location>
        <begin position="139"/>
        <end position="267"/>
    </location>
</feature>
<evidence type="ECO:0000259" key="1">
    <source>
        <dbReference type="Pfam" id="PF13622"/>
    </source>
</evidence>